<evidence type="ECO:0000256" key="15">
    <source>
        <dbReference type="RuleBase" id="RU365064"/>
    </source>
</evidence>
<evidence type="ECO:0000256" key="9">
    <source>
        <dbReference type="ARBA" id="ARBA00022692"/>
    </source>
</evidence>
<gene>
    <name evidence="16" type="ORF">DILT_LOCUS3653</name>
</gene>
<dbReference type="GO" id="GO:0005789">
    <property type="term" value="C:endoplasmic reticulum membrane"/>
    <property type="evidence" value="ECO:0007669"/>
    <property type="project" value="UniProtKB-SubCell"/>
</dbReference>
<evidence type="ECO:0000256" key="3">
    <source>
        <dbReference type="ARBA" id="ARBA00004687"/>
    </source>
</evidence>
<feature type="transmembrane region" description="Helical" evidence="15">
    <location>
        <begin position="246"/>
        <end position="262"/>
    </location>
</feature>
<evidence type="ECO:0000256" key="10">
    <source>
        <dbReference type="ARBA" id="ARBA00022824"/>
    </source>
</evidence>
<keyword evidence="5" id="KW-1003">Cell membrane</keyword>
<dbReference type="OrthoDB" id="1741594at2759"/>
<dbReference type="PANTHER" id="PTHR12886:SF0">
    <property type="entry name" value="GPI MANNOSYLTRANSFERASE 1"/>
    <property type="match status" value="1"/>
</dbReference>
<evidence type="ECO:0000256" key="7">
    <source>
        <dbReference type="ARBA" id="ARBA00022676"/>
    </source>
</evidence>
<name>A0A3P6TU99_DIBLA</name>
<feature type="transmembrane region" description="Helical" evidence="15">
    <location>
        <begin position="71"/>
        <end position="89"/>
    </location>
</feature>
<keyword evidence="17" id="KW-1185">Reference proteome</keyword>
<evidence type="ECO:0000256" key="12">
    <source>
        <dbReference type="ARBA" id="ARBA00023136"/>
    </source>
</evidence>
<dbReference type="UniPathway" id="UPA00196"/>
<dbReference type="PANTHER" id="PTHR12886">
    <property type="entry name" value="PIG-M MANNOSYLTRANSFERASE"/>
    <property type="match status" value="1"/>
</dbReference>
<keyword evidence="11 15" id="KW-1133">Transmembrane helix</keyword>
<dbReference type="InterPro" id="IPR007704">
    <property type="entry name" value="PIG-M"/>
</dbReference>
<dbReference type="Pfam" id="PF05007">
    <property type="entry name" value="Mannosyl_trans"/>
    <property type="match status" value="1"/>
</dbReference>
<dbReference type="EC" id="2.4.1.-" evidence="15"/>
<dbReference type="InterPro" id="IPR018584">
    <property type="entry name" value="GT87"/>
</dbReference>
<evidence type="ECO:0000256" key="2">
    <source>
        <dbReference type="ARBA" id="ARBA00004651"/>
    </source>
</evidence>
<evidence type="ECO:0000256" key="1">
    <source>
        <dbReference type="ARBA" id="ARBA00004477"/>
    </source>
</evidence>
<dbReference type="GO" id="GO:0051751">
    <property type="term" value="F:alpha-1,4-mannosyltransferase activity"/>
    <property type="evidence" value="ECO:0007669"/>
    <property type="project" value="InterPro"/>
</dbReference>
<evidence type="ECO:0000256" key="14">
    <source>
        <dbReference type="ARBA" id="ARBA00093608"/>
    </source>
</evidence>
<keyword evidence="7 15" id="KW-0328">Glycosyltransferase</keyword>
<evidence type="ECO:0000256" key="4">
    <source>
        <dbReference type="ARBA" id="ARBA00011071"/>
    </source>
</evidence>
<dbReference type="Pfam" id="PF09594">
    <property type="entry name" value="GT87"/>
    <property type="match status" value="1"/>
</dbReference>
<keyword evidence="12 15" id="KW-0472">Membrane</keyword>
<evidence type="ECO:0000256" key="8">
    <source>
        <dbReference type="ARBA" id="ARBA00022679"/>
    </source>
</evidence>
<dbReference type="Proteomes" id="UP000281553">
    <property type="component" value="Unassembled WGS sequence"/>
</dbReference>
<evidence type="ECO:0000256" key="6">
    <source>
        <dbReference type="ARBA" id="ARBA00022502"/>
    </source>
</evidence>
<evidence type="ECO:0000313" key="17">
    <source>
        <dbReference type="Proteomes" id="UP000281553"/>
    </source>
</evidence>
<protein>
    <recommendedName>
        <fullName evidence="14 15">GPI alpha-1,4-mannosyltransferase I, catalytic subunit</fullName>
        <ecNumber evidence="15">2.4.1.-</ecNumber>
    </recommendedName>
    <alternativeName>
        <fullName evidence="15">GPI mannosyltransferase I</fullName>
    </alternativeName>
</protein>
<evidence type="ECO:0000313" key="16">
    <source>
        <dbReference type="EMBL" id="VDK84965.1"/>
    </source>
</evidence>
<proteinExistence type="inferred from homology"/>
<comment type="pathway">
    <text evidence="3 15">Glycolipid biosynthesis; glycosylphosphatidylinositol-anchor biosynthesis.</text>
</comment>
<dbReference type="GO" id="GO:1990529">
    <property type="term" value="C:glycosylphosphatidylinositol-mannosyltransferase I complex"/>
    <property type="evidence" value="ECO:0007669"/>
    <property type="project" value="TreeGrafter"/>
</dbReference>
<organism evidence="16 17">
    <name type="scientific">Dibothriocephalus latus</name>
    <name type="common">Fish tapeworm</name>
    <name type="synonym">Diphyllobothrium latum</name>
    <dbReference type="NCBI Taxonomy" id="60516"/>
    <lineage>
        <taxon>Eukaryota</taxon>
        <taxon>Metazoa</taxon>
        <taxon>Spiralia</taxon>
        <taxon>Lophotrochozoa</taxon>
        <taxon>Platyhelminthes</taxon>
        <taxon>Cestoda</taxon>
        <taxon>Eucestoda</taxon>
        <taxon>Diphyllobothriidea</taxon>
        <taxon>Diphyllobothriidae</taxon>
        <taxon>Dibothriocephalus</taxon>
    </lineage>
</organism>
<feature type="transmembrane region" description="Helical" evidence="15">
    <location>
        <begin position="95"/>
        <end position="128"/>
    </location>
</feature>
<reference evidence="16 17" key="1">
    <citation type="submission" date="2018-11" db="EMBL/GenBank/DDBJ databases">
        <authorList>
            <consortium name="Pathogen Informatics"/>
        </authorList>
    </citation>
    <scope>NUCLEOTIDE SEQUENCE [LARGE SCALE GENOMIC DNA]</scope>
</reference>
<dbReference type="GO" id="GO:0005886">
    <property type="term" value="C:plasma membrane"/>
    <property type="evidence" value="ECO:0007669"/>
    <property type="project" value="UniProtKB-SubCell"/>
</dbReference>
<keyword evidence="8 15" id="KW-0808">Transferase</keyword>
<keyword evidence="9 15" id="KW-0812">Transmembrane</keyword>
<comment type="subcellular location">
    <subcellularLocation>
        <location evidence="2">Cell membrane</location>
        <topology evidence="2">Multi-pass membrane protein</topology>
    </subcellularLocation>
    <subcellularLocation>
        <location evidence="1 15">Endoplasmic reticulum membrane</location>
        <topology evidence="1 15">Multi-pass membrane protein</topology>
    </subcellularLocation>
</comment>
<dbReference type="GO" id="GO:0006506">
    <property type="term" value="P:GPI anchor biosynthetic process"/>
    <property type="evidence" value="ECO:0007669"/>
    <property type="project" value="UniProtKB-UniPathway"/>
</dbReference>
<keyword evidence="10 15" id="KW-0256">Endoplasmic reticulum</keyword>
<dbReference type="GO" id="GO:0004376">
    <property type="term" value="F:GPI mannosyltransferase activity"/>
    <property type="evidence" value="ECO:0007669"/>
    <property type="project" value="InterPro"/>
</dbReference>
<dbReference type="EMBL" id="UYRU01044018">
    <property type="protein sequence ID" value="VDK84965.1"/>
    <property type="molecule type" value="Genomic_DNA"/>
</dbReference>
<accession>A0A3P6TU99</accession>
<feature type="transmembrane region" description="Helical" evidence="15">
    <location>
        <begin position="32"/>
        <end position="50"/>
    </location>
</feature>
<evidence type="ECO:0000256" key="5">
    <source>
        <dbReference type="ARBA" id="ARBA00022475"/>
    </source>
</evidence>
<sequence>MAPGYFLLAHCPEQYPLLRTVLSWLSVSLGKLLFITADVLCALVQCRIIAVEGRKYFSTSSQRKISQHTTNWLIGFCWLFNPVTATVSVRGNAESVLGLAVLGCLLCVLQERIFLSGFLFGLCIHLKLYPAYFYHFTRVDFWHNFAPHFYPIYLFEGVLSGAMATPSVYDPSLFPLRLLPSGFLAWFYDTAVLQRLYGLFKLVAFLPALILVPGLAFKLHRRPSMAWFAITFAFVAFNKVCTSQYFLWWLVLLPSALACVSIPRNEKAANPTFLQALGLSRDVVFFALPLLLLWVGGQAGWLLIAYFHEIHGGFWGRGLWLALWLASVLFLLINVYILLRLVGAVRPESAVYKPKVTDQLPAQ</sequence>
<keyword evidence="6 15" id="KW-0337">GPI-anchor biosynthesis</keyword>
<evidence type="ECO:0000256" key="11">
    <source>
        <dbReference type="ARBA" id="ARBA00022989"/>
    </source>
</evidence>
<feature type="transmembrane region" description="Helical" evidence="15">
    <location>
        <begin position="196"/>
        <end position="217"/>
    </location>
</feature>
<feature type="transmembrane region" description="Helical" evidence="15">
    <location>
        <begin position="319"/>
        <end position="339"/>
    </location>
</feature>
<comment type="similarity">
    <text evidence="4 15">Belongs to the PIGM family.</text>
</comment>
<comment type="function">
    <text evidence="13 15">Catalytic subunit of the glycosylphosphatidylinositol-mannosyltransferase I complex which catalyzes the transfer of the first mannose, via an alpha-1,4 bond from a dolichol-phosphate-mannose (Dol-P-Man) to the glucosaminyl acyl phosphatidylinositol (GlcN-(acyl)PI) intermediate to generate alpha-D-Man-(1-&gt;4)-alpha-D-GlcN-(1-&gt;6)-(1-radyl,2-acyl-sn-glycero-3-phospho)-2-acyl-inositol and participates in the sixth step of the glycosylphosphatidylinositol-anchor biosynthesis.</text>
</comment>
<feature type="transmembrane region" description="Helical" evidence="15">
    <location>
        <begin position="283"/>
        <end position="307"/>
    </location>
</feature>
<dbReference type="AlphaFoldDB" id="A0A3P6TU99"/>
<evidence type="ECO:0000256" key="13">
    <source>
        <dbReference type="ARBA" id="ARBA00093408"/>
    </source>
</evidence>